<name>A0A645DZQ2_9ZZZZ</name>
<comment type="caution">
    <text evidence="1">The sequence shown here is derived from an EMBL/GenBank/DDBJ whole genome shotgun (WGS) entry which is preliminary data.</text>
</comment>
<organism evidence="1">
    <name type="scientific">bioreactor metagenome</name>
    <dbReference type="NCBI Taxonomy" id="1076179"/>
    <lineage>
        <taxon>unclassified sequences</taxon>
        <taxon>metagenomes</taxon>
        <taxon>ecological metagenomes</taxon>
    </lineage>
</organism>
<gene>
    <name evidence="1" type="ORF">SDC9_141954</name>
</gene>
<dbReference type="EMBL" id="VSSQ01041392">
    <property type="protein sequence ID" value="MPM94806.1"/>
    <property type="molecule type" value="Genomic_DNA"/>
</dbReference>
<dbReference type="AlphaFoldDB" id="A0A645DZQ2"/>
<evidence type="ECO:0000313" key="1">
    <source>
        <dbReference type="EMBL" id="MPM94806.1"/>
    </source>
</evidence>
<accession>A0A645DZQ2</accession>
<sequence length="144" mass="16010">MDEGDGKELCHLLSPLPVCSGVSSVDNNTGCKGNEFFQSLHNSCLVYHHSDRAFLQRLLHFQETFGQETVVAYACLIEGGRKAEIDEQGHIQRIGKLNSIRQSIILSHTLGSLHPIHQEAGTPNKLFLIEQLDSLRVYHGFSIA</sequence>
<protein>
    <submittedName>
        <fullName evidence="1">Uncharacterized protein</fullName>
    </submittedName>
</protein>
<proteinExistence type="predicted"/>
<reference evidence="1" key="1">
    <citation type="submission" date="2019-08" db="EMBL/GenBank/DDBJ databases">
        <authorList>
            <person name="Kucharzyk K."/>
            <person name="Murdoch R.W."/>
            <person name="Higgins S."/>
            <person name="Loffler F."/>
        </authorList>
    </citation>
    <scope>NUCLEOTIDE SEQUENCE</scope>
</reference>